<reference evidence="1" key="1">
    <citation type="submission" date="2021-02" db="EMBL/GenBank/DDBJ databases">
        <authorList>
            <person name="Nowell W R."/>
        </authorList>
    </citation>
    <scope>NUCLEOTIDE SEQUENCE</scope>
</reference>
<feature type="non-terminal residue" evidence="1">
    <location>
        <position position="36"/>
    </location>
</feature>
<evidence type="ECO:0000313" key="2">
    <source>
        <dbReference type="Proteomes" id="UP000663836"/>
    </source>
</evidence>
<dbReference type="EMBL" id="CAJOBD010015032">
    <property type="protein sequence ID" value="CAF4204793.1"/>
    <property type="molecule type" value="Genomic_DNA"/>
</dbReference>
<dbReference type="AlphaFoldDB" id="A0A820BS37"/>
<organism evidence="1 2">
    <name type="scientific">Rotaria sordida</name>
    <dbReference type="NCBI Taxonomy" id="392033"/>
    <lineage>
        <taxon>Eukaryota</taxon>
        <taxon>Metazoa</taxon>
        <taxon>Spiralia</taxon>
        <taxon>Gnathifera</taxon>
        <taxon>Rotifera</taxon>
        <taxon>Eurotatoria</taxon>
        <taxon>Bdelloidea</taxon>
        <taxon>Philodinida</taxon>
        <taxon>Philodinidae</taxon>
        <taxon>Rotaria</taxon>
    </lineage>
</organism>
<gene>
    <name evidence="1" type="ORF">JBS370_LOCUS36696</name>
</gene>
<protein>
    <submittedName>
        <fullName evidence="1">Uncharacterized protein</fullName>
    </submittedName>
</protein>
<comment type="caution">
    <text evidence="1">The sequence shown here is derived from an EMBL/GenBank/DDBJ whole genome shotgun (WGS) entry which is preliminary data.</text>
</comment>
<name>A0A820BS37_9BILA</name>
<accession>A0A820BS37</accession>
<proteinExistence type="predicted"/>
<sequence>MSTKSELQLMLKKFGYDLNPYTSKETLTNLLRLHSK</sequence>
<evidence type="ECO:0000313" key="1">
    <source>
        <dbReference type="EMBL" id="CAF4204793.1"/>
    </source>
</evidence>
<dbReference type="Proteomes" id="UP000663836">
    <property type="component" value="Unassembled WGS sequence"/>
</dbReference>